<dbReference type="AlphaFoldDB" id="A0A8J3IHE4"/>
<dbReference type="PANTHER" id="PTHR43591:SF24">
    <property type="entry name" value="2-METHOXY-6-POLYPRENYL-1,4-BENZOQUINOL METHYLASE, MITOCHONDRIAL"/>
    <property type="match status" value="1"/>
</dbReference>
<reference evidence="2" key="1">
    <citation type="submission" date="2020-10" db="EMBL/GenBank/DDBJ databases">
        <title>Taxonomic study of unclassified bacteria belonging to the class Ktedonobacteria.</title>
        <authorList>
            <person name="Yabe S."/>
            <person name="Wang C.M."/>
            <person name="Zheng Y."/>
            <person name="Sakai Y."/>
            <person name="Cavaletti L."/>
            <person name="Monciardini P."/>
            <person name="Donadio S."/>
        </authorList>
    </citation>
    <scope>NUCLEOTIDE SEQUENCE</scope>
    <source>
        <strain evidence="2">ID150040</strain>
    </source>
</reference>
<dbReference type="Proteomes" id="UP000597444">
    <property type="component" value="Unassembled WGS sequence"/>
</dbReference>
<protein>
    <recommendedName>
        <fullName evidence="1">Methyltransferase domain-containing protein</fullName>
    </recommendedName>
</protein>
<sequence>MHSFTHIHKESGAASASQRRGIVAFSAWRYDLLVQWFVMHGKEQAFRRMTTDLAGLQPGESVLDVGCGTGTLALEAKKRVGGTGRVCGIDPSQSLLAGAHRKAKRNSLSIDFQPGGIEQIPFPDHSFDVVLSTFMMHHVPDDLKRQGFVEIVRVLKAGGRLLLIDFKRAEEHQSQPEPLGAGSMGLQDLPALMKDVGFSQIEMGEIPFHIRSAVAVHKHYGFIRARKGLVAEK</sequence>
<dbReference type="EMBL" id="BNJK01000001">
    <property type="protein sequence ID" value="GHO93693.1"/>
    <property type="molecule type" value="Genomic_DNA"/>
</dbReference>
<feature type="domain" description="Methyltransferase" evidence="1">
    <location>
        <begin position="62"/>
        <end position="159"/>
    </location>
</feature>
<dbReference type="RefSeq" id="WP_220204465.1">
    <property type="nucleotide sequence ID" value="NZ_BNJK01000001.1"/>
</dbReference>
<name>A0A8J3IHE4_9CHLR</name>
<gene>
    <name evidence="2" type="ORF">KSF_037410</name>
</gene>
<evidence type="ECO:0000313" key="3">
    <source>
        <dbReference type="Proteomes" id="UP000597444"/>
    </source>
</evidence>
<accession>A0A8J3IHE4</accession>
<dbReference type="Pfam" id="PF13649">
    <property type="entry name" value="Methyltransf_25"/>
    <property type="match status" value="1"/>
</dbReference>
<dbReference type="InterPro" id="IPR029063">
    <property type="entry name" value="SAM-dependent_MTases_sf"/>
</dbReference>
<proteinExistence type="predicted"/>
<keyword evidence="3" id="KW-1185">Reference proteome</keyword>
<organism evidence="2 3">
    <name type="scientific">Reticulibacter mediterranei</name>
    <dbReference type="NCBI Taxonomy" id="2778369"/>
    <lineage>
        <taxon>Bacteria</taxon>
        <taxon>Bacillati</taxon>
        <taxon>Chloroflexota</taxon>
        <taxon>Ktedonobacteria</taxon>
        <taxon>Ktedonobacterales</taxon>
        <taxon>Reticulibacteraceae</taxon>
        <taxon>Reticulibacter</taxon>
    </lineage>
</organism>
<dbReference type="CDD" id="cd02440">
    <property type="entry name" value="AdoMet_MTases"/>
    <property type="match status" value="1"/>
</dbReference>
<evidence type="ECO:0000259" key="1">
    <source>
        <dbReference type="Pfam" id="PF13649"/>
    </source>
</evidence>
<dbReference type="InterPro" id="IPR041698">
    <property type="entry name" value="Methyltransf_25"/>
</dbReference>
<comment type="caution">
    <text evidence="2">The sequence shown here is derived from an EMBL/GenBank/DDBJ whole genome shotgun (WGS) entry which is preliminary data.</text>
</comment>
<evidence type="ECO:0000313" key="2">
    <source>
        <dbReference type="EMBL" id="GHO93693.1"/>
    </source>
</evidence>
<dbReference type="GO" id="GO:0008168">
    <property type="term" value="F:methyltransferase activity"/>
    <property type="evidence" value="ECO:0007669"/>
    <property type="project" value="TreeGrafter"/>
</dbReference>
<dbReference type="SUPFAM" id="SSF53335">
    <property type="entry name" value="S-adenosyl-L-methionine-dependent methyltransferases"/>
    <property type="match status" value="1"/>
</dbReference>
<dbReference type="Gene3D" id="3.40.50.150">
    <property type="entry name" value="Vaccinia Virus protein VP39"/>
    <property type="match status" value="1"/>
</dbReference>
<dbReference type="PANTHER" id="PTHR43591">
    <property type="entry name" value="METHYLTRANSFERASE"/>
    <property type="match status" value="1"/>
</dbReference>